<evidence type="ECO:0000313" key="3">
    <source>
        <dbReference type="EMBL" id="SKA17616.1"/>
    </source>
</evidence>
<dbReference type="CDD" id="cd06223">
    <property type="entry name" value="PRTases_typeI"/>
    <property type="match status" value="1"/>
</dbReference>
<accession>A0A1T4RP76</accession>
<proteinExistence type="inferred from homology"/>
<evidence type="ECO:0000256" key="1">
    <source>
        <dbReference type="ARBA" id="ARBA00008007"/>
    </source>
</evidence>
<dbReference type="PANTHER" id="PTHR47505:SF1">
    <property type="entry name" value="DNA UTILIZATION PROTEIN YHGH"/>
    <property type="match status" value="1"/>
</dbReference>
<evidence type="ECO:0000259" key="2">
    <source>
        <dbReference type="Pfam" id="PF00156"/>
    </source>
</evidence>
<dbReference type="InterPro" id="IPR029057">
    <property type="entry name" value="PRTase-like"/>
</dbReference>
<organism evidence="3 4">
    <name type="scientific">Chitinophaga eiseniae</name>
    <dbReference type="NCBI Taxonomy" id="634771"/>
    <lineage>
        <taxon>Bacteria</taxon>
        <taxon>Pseudomonadati</taxon>
        <taxon>Bacteroidota</taxon>
        <taxon>Chitinophagia</taxon>
        <taxon>Chitinophagales</taxon>
        <taxon>Chitinophagaceae</taxon>
        <taxon>Chitinophaga</taxon>
    </lineage>
</organism>
<comment type="similarity">
    <text evidence="1">Belongs to the ComF/GntX family.</text>
</comment>
<dbReference type="Gene3D" id="3.40.50.2020">
    <property type="match status" value="1"/>
</dbReference>
<dbReference type="Proteomes" id="UP000190367">
    <property type="component" value="Unassembled WGS sequence"/>
</dbReference>
<dbReference type="AlphaFoldDB" id="A0A1T4RP76"/>
<dbReference type="PANTHER" id="PTHR47505">
    <property type="entry name" value="DNA UTILIZATION PROTEIN YHGH"/>
    <property type="match status" value="1"/>
</dbReference>
<dbReference type="STRING" id="634771.SAMN04488128_1021351"/>
<dbReference type="EMBL" id="FUWZ01000002">
    <property type="protein sequence ID" value="SKA17616.1"/>
    <property type="molecule type" value="Genomic_DNA"/>
</dbReference>
<dbReference type="Pfam" id="PF00156">
    <property type="entry name" value="Pribosyltran"/>
    <property type="match status" value="1"/>
</dbReference>
<reference evidence="4" key="1">
    <citation type="submission" date="2017-02" db="EMBL/GenBank/DDBJ databases">
        <authorList>
            <person name="Varghese N."/>
            <person name="Submissions S."/>
        </authorList>
    </citation>
    <scope>NUCLEOTIDE SEQUENCE [LARGE SCALE GENOMIC DNA]</scope>
    <source>
        <strain evidence="4">DSM 22224</strain>
    </source>
</reference>
<feature type="domain" description="Phosphoribosyltransferase" evidence="2">
    <location>
        <begin position="157"/>
        <end position="225"/>
    </location>
</feature>
<sequence length="229" mass="25107">MFTRLLSPLVQLFYPHCCEICGTELPAAGDLLCLHCHDSLPLTGFHHYADNPVADIFRGRLPVAHAVAIYYYSQQSGLQQLVHQFKYHQRKDIAGWLGKQAGYILRSGHLAMAADCLVPVPLFPRKEKERGYNQAALLAEGIGAVMDKPVLPHALQRVQYTGTQTRKSRTSRWENVKTVFKANPALLTGRHVLLIDDVITTGATTEAAGQALAEAGATVSICCLAWTSG</sequence>
<keyword evidence="4" id="KW-1185">Reference proteome</keyword>
<dbReference type="SUPFAM" id="SSF53271">
    <property type="entry name" value="PRTase-like"/>
    <property type="match status" value="1"/>
</dbReference>
<dbReference type="RefSeq" id="WP_078669822.1">
    <property type="nucleotide sequence ID" value="NZ_FUWZ01000002.1"/>
</dbReference>
<evidence type="ECO:0000313" key="4">
    <source>
        <dbReference type="Proteomes" id="UP000190367"/>
    </source>
</evidence>
<name>A0A1T4RP76_9BACT</name>
<protein>
    <submittedName>
        <fullName evidence="3">ComF family protein</fullName>
    </submittedName>
</protein>
<gene>
    <name evidence="3" type="ORF">SAMN04488128_1021351</name>
</gene>
<dbReference type="InterPro" id="IPR000836">
    <property type="entry name" value="PRTase_dom"/>
</dbReference>
<dbReference type="InterPro" id="IPR051910">
    <property type="entry name" value="ComF/GntX_DNA_util-trans"/>
</dbReference>
<dbReference type="OrthoDB" id="9779910at2"/>